<proteinExistence type="predicted"/>
<dbReference type="InterPro" id="IPR015943">
    <property type="entry name" value="WD40/YVTN_repeat-like_dom_sf"/>
</dbReference>
<dbReference type="AlphaFoldDB" id="A0A813RQR3"/>
<evidence type="ECO:0000256" key="1">
    <source>
        <dbReference type="ARBA" id="ARBA00022490"/>
    </source>
</evidence>
<dbReference type="GO" id="GO:0005634">
    <property type="term" value="C:nucleus"/>
    <property type="evidence" value="ECO:0007669"/>
    <property type="project" value="TreeGrafter"/>
</dbReference>
<keyword evidence="2 4" id="KW-0853">WD repeat</keyword>
<evidence type="ECO:0000256" key="4">
    <source>
        <dbReference type="PROSITE-ProRule" id="PRU00221"/>
    </source>
</evidence>
<organism evidence="6 7">
    <name type="scientific">Brachionus calyciflorus</name>
    <dbReference type="NCBI Taxonomy" id="104777"/>
    <lineage>
        <taxon>Eukaryota</taxon>
        <taxon>Metazoa</taxon>
        <taxon>Spiralia</taxon>
        <taxon>Gnathifera</taxon>
        <taxon>Rotifera</taxon>
        <taxon>Eurotatoria</taxon>
        <taxon>Monogononta</taxon>
        <taxon>Pseudotrocha</taxon>
        <taxon>Ploima</taxon>
        <taxon>Brachionidae</taxon>
        <taxon>Brachionus</taxon>
    </lineage>
</organism>
<evidence type="ECO:0000256" key="3">
    <source>
        <dbReference type="ARBA" id="ARBA00022737"/>
    </source>
</evidence>
<dbReference type="InterPro" id="IPR019775">
    <property type="entry name" value="WD40_repeat_CS"/>
</dbReference>
<dbReference type="Gene3D" id="2.130.10.10">
    <property type="entry name" value="YVTN repeat-like/Quinoprotein amine dehydrogenase"/>
    <property type="match status" value="3"/>
</dbReference>
<evidence type="ECO:0000313" key="6">
    <source>
        <dbReference type="EMBL" id="CAF0785762.1"/>
    </source>
</evidence>
<dbReference type="SMART" id="SM00320">
    <property type="entry name" value="WD40"/>
    <property type="match status" value="10"/>
</dbReference>
<sequence>MFKIDLKLVLALVLCFVSIYGLETNSSQVKNWLNTCNLAKCQVAISQCKTCSGVSGCKACIINYDPICQTCANDIFDTRYMISANGQNYLPCDQFDSFQINTCQVYCRANGKSYGECKTVQTFTGCLCYNQFNGNFYKTLTGFSPIYSVASSSNYNEFAVGFQNGSISVFDYYGNYRRTFNTFLSQVNSIAYFSNGDIAVTGNSGSRLFSNGGAEKMFYTSNWGYAVTVLKNGEVAYSHSNYIYVRSPTSSSNRLAINAHVNTICSLLGLPNGDLVSGSADNTIKIWNMVDGSLKRTLLGHTSSVLSLIILENGDLASGSVDRTIRIWNTNIGLSLKTISTDHRDYIRSLALLPNGHIASASDDKTIKIYDRQYGNLIKTLEGHSNYVMGLALTNGYLASVSLDYSSLASYILECIKNLPERSANTRFRSFADDLNKLKNYFEKDRCVTKNNKVTGKTQGKTIGEEYESESVSFNAYVSYVFSIAYFSNGDIAVTGNSGSRLFSNSGAEKISYTLNWGYAVTVLKNGEVAYAHSNYINVRSPTSSSNRLAINAHVDTIFILLVHPNGDLVSGSQDNTIEIWNMVDGSLKRTLLGHTSSVLSLIILENGDLASGSVDRTIRIWNTNIGLSLKTISTDHRDYIRSLALLPNGHIASASDDKTIKIYDRQYGNLIKTLEGHSNYVMGLALTNGYLASVSLDVTVRLWT</sequence>
<protein>
    <submittedName>
        <fullName evidence="6">Uncharacterized protein</fullName>
    </submittedName>
</protein>
<dbReference type="InterPro" id="IPR036322">
    <property type="entry name" value="WD40_repeat_dom_sf"/>
</dbReference>
<dbReference type="PANTHER" id="PTHR19849">
    <property type="entry name" value="PHOSPHOLIPASE A-2-ACTIVATING PROTEIN"/>
    <property type="match status" value="1"/>
</dbReference>
<evidence type="ECO:0000313" key="7">
    <source>
        <dbReference type="Proteomes" id="UP000663879"/>
    </source>
</evidence>
<dbReference type="GO" id="GO:0043130">
    <property type="term" value="F:ubiquitin binding"/>
    <property type="evidence" value="ECO:0007669"/>
    <property type="project" value="TreeGrafter"/>
</dbReference>
<dbReference type="GO" id="GO:0043161">
    <property type="term" value="P:proteasome-mediated ubiquitin-dependent protein catabolic process"/>
    <property type="evidence" value="ECO:0007669"/>
    <property type="project" value="TreeGrafter"/>
</dbReference>
<evidence type="ECO:0000256" key="5">
    <source>
        <dbReference type="SAM" id="SignalP"/>
    </source>
</evidence>
<gene>
    <name evidence="6" type="ORF">OXX778_LOCUS5707</name>
</gene>
<feature type="repeat" description="WD" evidence="4">
    <location>
        <begin position="551"/>
        <end position="591"/>
    </location>
</feature>
<name>A0A813RQR3_9BILA</name>
<feature type="signal peptide" evidence="5">
    <location>
        <begin position="1"/>
        <end position="21"/>
    </location>
</feature>
<feature type="repeat" description="WD" evidence="4">
    <location>
        <begin position="675"/>
        <end position="705"/>
    </location>
</feature>
<comment type="caution">
    <text evidence="6">The sequence shown here is derived from an EMBL/GenBank/DDBJ whole genome shotgun (WGS) entry which is preliminary data.</text>
</comment>
<dbReference type="SUPFAM" id="SSF50978">
    <property type="entry name" value="WD40 repeat-like"/>
    <property type="match status" value="1"/>
</dbReference>
<dbReference type="PANTHER" id="PTHR19849:SF0">
    <property type="entry name" value="PHOSPHOLIPASE A-2-ACTIVATING PROTEIN"/>
    <property type="match status" value="1"/>
</dbReference>
<dbReference type="EMBL" id="CAJNOC010000637">
    <property type="protein sequence ID" value="CAF0785762.1"/>
    <property type="molecule type" value="Genomic_DNA"/>
</dbReference>
<feature type="chain" id="PRO_5032619140" evidence="5">
    <location>
        <begin position="22"/>
        <end position="705"/>
    </location>
</feature>
<accession>A0A813RQR3</accession>
<dbReference type="CDD" id="cd00200">
    <property type="entry name" value="WD40"/>
    <property type="match status" value="1"/>
</dbReference>
<dbReference type="InterPro" id="IPR020472">
    <property type="entry name" value="WD40_PAC1"/>
</dbReference>
<feature type="repeat" description="WD" evidence="4">
    <location>
        <begin position="340"/>
        <end position="380"/>
    </location>
</feature>
<dbReference type="PROSITE" id="PS00678">
    <property type="entry name" value="WD_REPEATS_1"/>
    <property type="match status" value="2"/>
</dbReference>
<feature type="repeat" description="WD" evidence="4">
    <location>
        <begin position="634"/>
        <end position="674"/>
    </location>
</feature>
<dbReference type="PROSITE" id="PS50082">
    <property type="entry name" value="WD_REPEATS_2"/>
    <property type="match status" value="7"/>
</dbReference>
<dbReference type="InterPro" id="IPR011047">
    <property type="entry name" value="Quinoprotein_ADH-like_sf"/>
</dbReference>
<dbReference type="Proteomes" id="UP000663879">
    <property type="component" value="Unassembled WGS sequence"/>
</dbReference>
<dbReference type="InterPro" id="IPR001680">
    <property type="entry name" value="WD40_rpt"/>
</dbReference>
<evidence type="ECO:0000256" key="2">
    <source>
        <dbReference type="ARBA" id="ARBA00022574"/>
    </source>
</evidence>
<dbReference type="GO" id="GO:0005737">
    <property type="term" value="C:cytoplasm"/>
    <property type="evidence" value="ECO:0007669"/>
    <property type="project" value="TreeGrafter"/>
</dbReference>
<reference evidence="6" key="1">
    <citation type="submission" date="2021-02" db="EMBL/GenBank/DDBJ databases">
        <authorList>
            <person name="Nowell W R."/>
        </authorList>
    </citation>
    <scope>NUCLEOTIDE SEQUENCE</scope>
    <source>
        <strain evidence="6">Ploen Becks lab</strain>
    </source>
</reference>
<keyword evidence="7" id="KW-1185">Reference proteome</keyword>
<keyword evidence="1" id="KW-0963">Cytoplasm</keyword>
<keyword evidence="3" id="KW-0677">Repeat</keyword>
<dbReference type="PRINTS" id="PR00320">
    <property type="entry name" value="GPROTEINBRPT"/>
</dbReference>
<dbReference type="Pfam" id="PF00400">
    <property type="entry name" value="WD40"/>
    <property type="match status" value="7"/>
</dbReference>
<feature type="repeat" description="WD" evidence="4">
    <location>
        <begin position="257"/>
        <end position="297"/>
    </location>
</feature>
<dbReference type="SUPFAM" id="SSF50998">
    <property type="entry name" value="Quinoprotein alcohol dehydrogenase-like"/>
    <property type="match status" value="1"/>
</dbReference>
<feature type="repeat" description="WD" evidence="4">
    <location>
        <begin position="298"/>
        <end position="338"/>
    </location>
</feature>
<dbReference type="PROSITE" id="PS50294">
    <property type="entry name" value="WD_REPEATS_REGION"/>
    <property type="match status" value="5"/>
</dbReference>
<keyword evidence="5" id="KW-0732">Signal</keyword>
<feature type="repeat" description="WD" evidence="4">
    <location>
        <begin position="592"/>
        <end position="632"/>
    </location>
</feature>
<dbReference type="GO" id="GO:0010992">
    <property type="term" value="P:ubiquitin recycling"/>
    <property type="evidence" value="ECO:0007669"/>
    <property type="project" value="TreeGrafter"/>
</dbReference>